<reference evidence="1" key="1">
    <citation type="journal article" date="2021" name="Proc. Natl. Acad. Sci. U.S.A.">
        <title>A Catalog of Tens of Thousands of Viruses from Human Metagenomes Reveals Hidden Associations with Chronic Diseases.</title>
        <authorList>
            <person name="Tisza M.J."/>
            <person name="Buck C.B."/>
        </authorList>
    </citation>
    <scope>NUCLEOTIDE SEQUENCE</scope>
    <source>
        <strain evidence="1">CtagO6</strain>
    </source>
</reference>
<sequence length="138" mass="15224">MTLDEITTTLRAFARSRKSGCRACPEYNSCGKIGCRMADEAAKLIEMQAENVATLNGSFNTLLDEKLQNVDAPDDETILRALYNLHDCDVNCHDNHEDCKGVPYCSIDWVADNGHKIAVRFAQLMEAQRAAGKVEADG</sequence>
<name>A0A8S5NQ25_9CAUD</name>
<dbReference type="EMBL" id="BK015215">
    <property type="protein sequence ID" value="DAD96328.1"/>
    <property type="molecule type" value="Genomic_DNA"/>
</dbReference>
<organism evidence="1">
    <name type="scientific">Myoviridae sp. ctagO6</name>
    <dbReference type="NCBI Taxonomy" id="2826667"/>
    <lineage>
        <taxon>Viruses</taxon>
        <taxon>Duplodnaviria</taxon>
        <taxon>Heunggongvirae</taxon>
        <taxon>Uroviricota</taxon>
        <taxon>Caudoviricetes</taxon>
    </lineage>
</organism>
<evidence type="ECO:0000313" key="1">
    <source>
        <dbReference type="EMBL" id="DAD96328.1"/>
    </source>
</evidence>
<accession>A0A8S5NQ25</accession>
<proteinExistence type="predicted"/>
<protein>
    <submittedName>
        <fullName evidence="1">Uncharacterized protein</fullName>
    </submittedName>
</protein>